<dbReference type="GO" id="GO:0005737">
    <property type="term" value="C:cytoplasm"/>
    <property type="evidence" value="ECO:0007669"/>
    <property type="project" value="TreeGrafter"/>
</dbReference>
<keyword evidence="4" id="KW-1185">Reference proteome</keyword>
<dbReference type="EMBL" id="CP045909">
    <property type="protein sequence ID" value="QQP32293.1"/>
    <property type="molecule type" value="Genomic_DNA"/>
</dbReference>
<dbReference type="Pfam" id="PF12490">
    <property type="entry name" value="BCAS3"/>
    <property type="match status" value="1"/>
</dbReference>
<dbReference type="GO" id="GO:0042594">
    <property type="term" value="P:response to starvation"/>
    <property type="evidence" value="ECO:0007669"/>
    <property type="project" value="TreeGrafter"/>
</dbReference>
<feature type="non-terminal residue" evidence="3">
    <location>
        <position position="1"/>
    </location>
</feature>
<dbReference type="GO" id="GO:0006914">
    <property type="term" value="P:autophagy"/>
    <property type="evidence" value="ECO:0007669"/>
    <property type="project" value="InterPro"/>
</dbReference>
<evidence type="ECO:0000313" key="4">
    <source>
        <dbReference type="Proteomes" id="UP000595437"/>
    </source>
</evidence>
<dbReference type="Proteomes" id="UP000595437">
    <property type="component" value="Chromosome 20"/>
</dbReference>
<accession>A0A7T8JST9</accession>
<evidence type="ECO:0000313" key="3">
    <source>
        <dbReference type="EMBL" id="QQP32293.1"/>
    </source>
</evidence>
<sequence length="122" mass="13975">LPKEKICESSPIELQIVPYGQWTLSKPKERAELQPPLSPENPLMIFPPNNNERQHRRGGGSGSWSRQQQQQPKDTTDQAEEEDNDQWLSQVEILTHIGPHRRLWMGPQFSFKTLHPVAGGET</sequence>
<dbReference type="PANTHER" id="PTHR13268">
    <property type="entry name" value="BREAST CARCINOMA AMPLIFIED SEQUENCE 3"/>
    <property type="match status" value="1"/>
</dbReference>
<dbReference type="InterPro" id="IPR022175">
    <property type="entry name" value="BCAS3_dom"/>
</dbReference>
<reference evidence="4" key="1">
    <citation type="submission" date="2021-01" db="EMBL/GenBank/DDBJ databases">
        <title>Caligus Genome Assembly.</title>
        <authorList>
            <person name="Gallardo-Escarate C."/>
        </authorList>
    </citation>
    <scope>NUCLEOTIDE SEQUENCE [LARGE SCALE GENOMIC DNA]</scope>
</reference>
<evidence type="ECO:0000256" key="1">
    <source>
        <dbReference type="SAM" id="MobiDB-lite"/>
    </source>
</evidence>
<feature type="non-terminal residue" evidence="3">
    <location>
        <position position="122"/>
    </location>
</feature>
<protein>
    <submittedName>
        <fullName evidence="3">LOC100877372</fullName>
    </submittedName>
</protein>
<organism evidence="3 4">
    <name type="scientific">Caligus rogercresseyi</name>
    <name type="common">Sea louse</name>
    <dbReference type="NCBI Taxonomy" id="217165"/>
    <lineage>
        <taxon>Eukaryota</taxon>
        <taxon>Metazoa</taxon>
        <taxon>Ecdysozoa</taxon>
        <taxon>Arthropoda</taxon>
        <taxon>Crustacea</taxon>
        <taxon>Multicrustacea</taxon>
        <taxon>Hexanauplia</taxon>
        <taxon>Copepoda</taxon>
        <taxon>Siphonostomatoida</taxon>
        <taxon>Caligidae</taxon>
        <taxon>Caligus</taxon>
    </lineage>
</organism>
<feature type="region of interest" description="Disordered" evidence="1">
    <location>
        <begin position="27"/>
        <end position="87"/>
    </location>
</feature>
<dbReference type="OrthoDB" id="25778at2759"/>
<feature type="domain" description="BCAS3" evidence="2">
    <location>
        <begin position="9"/>
        <end position="115"/>
    </location>
</feature>
<dbReference type="AlphaFoldDB" id="A0A7T8JST9"/>
<dbReference type="InterPro" id="IPR045142">
    <property type="entry name" value="BCAS3-like"/>
</dbReference>
<gene>
    <name evidence="3" type="ORF">FKW44_024549</name>
</gene>
<evidence type="ECO:0000259" key="2">
    <source>
        <dbReference type="Pfam" id="PF12490"/>
    </source>
</evidence>
<proteinExistence type="predicted"/>
<name>A0A7T8JST9_CALRO</name>
<dbReference type="PANTHER" id="PTHR13268:SF0">
    <property type="entry name" value="BCAS3 MICROTUBULE ASSOCIATED CELL MIGRATION FACTOR"/>
    <property type="match status" value="1"/>
</dbReference>